<dbReference type="PANTHER" id="PTHR30203:SF30">
    <property type="entry name" value="OUTER MEMBRANE PROTEIN-RELATED"/>
    <property type="match status" value="1"/>
</dbReference>
<protein>
    <submittedName>
        <fullName evidence="3">Outer membrane protein OprM</fullName>
    </submittedName>
</protein>
<keyword evidence="2" id="KW-0449">Lipoprotein</keyword>
<dbReference type="PANTHER" id="PTHR30203">
    <property type="entry name" value="OUTER MEMBRANE CATION EFFLUX PROTEIN"/>
    <property type="match status" value="1"/>
</dbReference>
<dbReference type="GO" id="GO:0005886">
    <property type="term" value="C:plasma membrane"/>
    <property type="evidence" value="ECO:0007669"/>
    <property type="project" value="UniProtKB-SubCell"/>
</dbReference>
<dbReference type="NCBIfam" id="TIGR01845">
    <property type="entry name" value="outer_NodT"/>
    <property type="match status" value="1"/>
</dbReference>
<dbReference type="AlphaFoldDB" id="A0A6S7ASW9"/>
<reference evidence="3 4" key="1">
    <citation type="submission" date="2020-04" db="EMBL/GenBank/DDBJ databases">
        <authorList>
            <person name="De Canck E."/>
        </authorList>
    </citation>
    <scope>NUCLEOTIDE SEQUENCE [LARGE SCALE GENOMIC DNA]</scope>
    <source>
        <strain evidence="3 4">LMG 28138</strain>
    </source>
</reference>
<keyword evidence="4" id="KW-1185">Reference proteome</keyword>
<keyword evidence="2" id="KW-1134">Transmembrane beta strand</keyword>
<dbReference type="Pfam" id="PF02321">
    <property type="entry name" value="OEP"/>
    <property type="match status" value="2"/>
</dbReference>
<comment type="similarity">
    <text evidence="1 2">Belongs to the outer membrane factor (OMF) (TC 1.B.17) family.</text>
</comment>
<dbReference type="Proteomes" id="UP000494115">
    <property type="component" value="Unassembled WGS sequence"/>
</dbReference>
<dbReference type="EMBL" id="CADIKM010000001">
    <property type="protein sequence ID" value="CAB3776763.1"/>
    <property type="molecule type" value="Genomic_DNA"/>
</dbReference>
<evidence type="ECO:0000256" key="1">
    <source>
        <dbReference type="ARBA" id="ARBA00007613"/>
    </source>
</evidence>
<gene>
    <name evidence="3" type="primary">oprM_1</name>
    <name evidence="3" type="ORF">LMG28138_00216</name>
</gene>
<sequence>MRAPVRHLPLVAILLVTAGLGGCLLGPDYVRPSVATPATYRFAADELNDVANTAWWEQFQDPVLNDLIAAALANNWDVKIAAARIDQFLGQFDTTRSLLFPQVGAGFDASRQRVSGVGLIRPPAVSGAVFNDFQLSLSAAWEIDLFGKLRRQTESARASLLASEEGRRATIMSLVASVASSYINLRDLDQQLSIAKATTQSRAGSVEVFQARFSGGDVSQMELAQSQSEYEASLATIPQIETQIAQQEDALSVLLGRNPGPILRGRELTELAVPEVPMALPSDLLERRPDLREAEQNLVAANALIGAARALYFPTISLTGLLGTESSQLSKLFTGPARIWSYAGSLTVPIFTAGNISGQVRQAEAQQQQALLQYQQAIQVAFQEVADALIALQKSREQLVIQGRQVDALRTYSRLARLRYEGGYTSYIEVLDAERSLFNAQLSYTQTNGVVFSSLIGLYKAMGGGWVIEAEHMTAPVAQQGASGPQAGTAVTEQPR</sequence>
<dbReference type="GO" id="GO:0015562">
    <property type="term" value="F:efflux transmembrane transporter activity"/>
    <property type="evidence" value="ECO:0007669"/>
    <property type="project" value="InterPro"/>
</dbReference>
<evidence type="ECO:0000313" key="3">
    <source>
        <dbReference type="EMBL" id="CAB3776763.1"/>
    </source>
</evidence>
<evidence type="ECO:0000313" key="4">
    <source>
        <dbReference type="Proteomes" id="UP000494115"/>
    </source>
</evidence>
<organism evidence="3 4">
    <name type="scientific">Pararobbsia alpina</name>
    <dbReference type="NCBI Taxonomy" id="621374"/>
    <lineage>
        <taxon>Bacteria</taxon>
        <taxon>Pseudomonadati</taxon>
        <taxon>Pseudomonadota</taxon>
        <taxon>Betaproteobacteria</taxon>
        <taxon>Burkholderiales</taxon>
        <taxon>Burkholderiaceae</taxon>
        <taxon>Pararobbsia</taxon>
    </lineage>
</organism>
<dbReference type="Gene3D" id="2.20.200.10">
    <property type="entry name" value="Outer membrane efflux proteins (OEP)"/>
    <property type="match status" value="1"/>
</dbReference>
<dbReference type="Gene3D" id="1.20.1600.10">
    <property type="entry name" value="Outer membrane efflux proteins (OEP)"/>
    <property type="match status" value="1"/>
</dbReference>
<keyword evidence="2" id="KW-0472">Membrane</keyword>
<dbReference type="SUPFAM" id="SSF56954">
    <property type="entry name" value="Outer membrane efflux proteins (OEP)"/>
    <property type="match status" value="1"/>
</dbReference>
<dbReference type="PROSITE" id="PS51257">
    <property type="entry name" value="PROKAR_LIPOPROTEIN"/>
    <property type="match status" value="1"/>
</dbReference>
<dbReference type="InterPro" id="IPR010131">
    <property type="entry name" value="MdtP/NodT-like"/>
</dbReference>
<name>A0A6S7ASW9_9BURK</name>
<dbReference type="InterPro" id="IPR003423">
    <property type="entry name" value="OMP_efflux"/>
</dbReference>
<keyword evidence="2" id="KW-0564">Palmitate</keyword>
<comment type="subcellular location">
    <subcellularLocation>
        <location evidence="2">Cell membrane</location>
        <topology evidence="2">Lipid-anchor</topology>
    </subcellularLocation>
</comment>
<keyword evidence="2" id="KW-0812">Transmembrane</keyword>
<evidence type="ECO:0000256" key="2">
    <source>
        <dbReference type="RuleBase" id="RU362097"/>
    </source>
</evidence>
<proteinExistence type="inferred from homology"/>
<dbReference type="RefSeq" id="WP_175102768.1">
    <property type="nucleotide sequence ID" value="NZ_CADIKM010000001.1"/>
</dbReference>
<accession>A0A6S7ASW9</accession>